<gene>
    <name evidence="6" type="ORF">SAMN05421637_1353</name>
</gene>
<sequence length="344" mass="37319">MERRRLLAIDGGGIRGVVALETIVEIEAVLRRETGDPDLRLGDWFDYIAGTSTGAIIAAALALGRSAHEVLDLYQSQARRIFHRANGLARLRHRYDHRGLTALLQRELGTDTLLGSPRLRCLLMVGVRNATTDSPWPVSSNPRAAFNDPALASSNLRIPLWQLVRASTAAPTYFPAERITLDGVSFEFTDGGTTPLNNPAFQLFLMATMPEYRLGWATGPDRLLLVSVGTGSSPVTVAPGTPERMLWDHANEVPLSLMHSIAVQQDLACRSLSTVRHGLDLDEEVGAVEGLPVHAAPLFTYTRYDAEAPTPLSTIDAVGAVPELRAWGRRIASGVDASHFAGFV</sequence>
<evidence type="ECO:0000313" key="6">
    <source>
        <dbReference type="EMBL" id="SEJ25809.1"/>
    </source>
</evidence>
<name>A0A1H6X9I7_9MICO</name>
<dbReference type="SUPFAM" id="SSF52151">
    <property type="entry name" value="FabD/lysophospholipase-like"/>
    <property type="match status" value="1"/>
</dbReference>
<evidence type="ECO:0000256" key="4">
    <source>
        <dbReference type="PROSITE-ProRule" id="PRU01161"/>
    </source>
</evidence>
<dbReference type="OrthoDB" id="9807112at2"/>
<evidence type="ECO:0000259" key="5">
    <source>
        <dbReference type="PROSITE" id="PS51635"/>
    </source>
</evidence>
<dbReference type="Proteomes" id="UP000183315">
    <property type="component" value="Unassembled WGS sequence"/>
</dbReference>
<proteinExistence type="predicted"/>
<dbReference type="GO" id="GO:0016020">
    <property type="term" value="C:membrane"/>
    <property type="evidence" value="ECO:0007669"/>
    <property type="project" value="TreeGrafter"/>
</dbReference>
<keyword evidence="2 4" id="KW-0442">Lipid degradation</keyword>
<dbReference type="PANTHER" id="PTHR24185:SF1">
    <property type="entry name" value="CALCIUM-INDEPENDENT PHOSPHOLIPASE A2-GAMMA"/>
    <property type="match status" value="1"/>
</dbReference>
<dbReference type="EMBL" id="FNZI01000002">
    <property type="protein sequence ID" value="SEJ25809.1"/>
    <property type="molecule type" value="Genomic_DNA"/>
</dbReference>
<dbReference type="PROSITE" id="PS51635">
    <property type="entry name" value="PNPLA"/>
    <property type="match status" value="1"/>
</dbReference>
<dbReference type="Pfam" id="PF01734">
    <property type="entry name" value="Patatin"/>
    <property type="match status" value="1"/>
</dbReference>
<dbReference type="AlphaFoldDB" id="A0A1H6X9I7"/>
<dbReference type="eggNOG" id="COG3621">
    <property type="taxonomic scope" value="Bacteria"/>
</dbReference>
<evidence type="ECO:0000313" key="7">
    <source>
        <dbReference type="Proteomes" id="UP000183315"/>
    </source>
</evidence>
<dbReference type="GO" id="GO:0016042">
    <property type="term" value="P:lipid catabolic process"/>
    <property type="evidence" value="ECO:0007669"/>
    <property type="project" value="UniProtKB-UniRule"/>
</dbReference>
<dbReference type="InterPro" id="IPR016035">
    <property type="entry name" value="Acyl_Trfase/lysoPLipase"/>
</dbReference>
<protein>
    <submittedName>
        <fullName evidence="6">Patatin-like phospholipase</fullName>
    </submittedName>
</protein>
<dbReference type="Gene3D" id="3.40.1090.10">
    <property type="entry name" value="Cytosolic phospholipase A2 catalytic domain"/>
    <property type="match status" value="1"/>
</dbReference>
<feature type="active site" description="Nucleophile" evidence="4">
    <location>
        <position position="52"/>
    </location>
</feature>
<accession>A0A1H6X9I7</accession>
<keyword evidence="1 4" id="KW-0378">Hydrolase</keyword>
<keyword evidence="7" id="KW-1185">Reference proteome</keyword>
<organism evidence="6 7">
    <name type="scientific">Demequina mangrovi</name>
    <dbReference type="NCBI Taxonomy" id="1043493"/>
    <lineage>
        <taxon>Bacteria</taxon>
        <taxon>Bacillati</taxon>
        <taxon>Actinomycetota</taxon>
        <taxon>Actinomycetes</taxon>
        <taxon>Micrococcales</taxon>
        <taxon>Demequinaceae</taxon>
        <taxon>Demequina</taxon>
    </lineage>
</organism>
<feature type="short sequence motif" description="DGA/G" evidence="4">
    <location>
        <begin position="190"/>
        <end position="192"/>
    </location>
</feature>
<dbReference type="PANTHER" id="PTHR24185">
    <property type="entry name" value="CALCIUM-INDEPENDENT PHOSPHOLIPASE A2-GAMMA"/>
    <property type="match status" value="1"/>
</dbReference>
<feature type="short sequence motif" description="GXSXG" evidence="4">
    <location>
        <begin position="50"/>
        <end position="54"/>
    </location>
</feature>
<feature type="short sequence motif" description="GXGXXG" evidence="4">
    <location>
        <begin position="11"/>
        <end position="16"/>
    </location>
</feature>
<dbReference type="GO" id="GO:0006631">
    <property type="term" value="P:fatty acid metabolic process"/>
    <property type="evidence" value="ECO:0007669"/>
    <property type="project" value="TreeGrafter"/>
</dbReference>
<feature type="active site" description="Proton acceptor" evidence="4">
    <location>
        <position position="190"/>
    </location>
</feature>
<evidence type="ECO:0000256" key="3">
    <source>
        <dbReference type="ARBA" id="ARBA00023098"/>
    </source>
</evidence>
<evidence type="ECO:0000256" key="2">
    <source>
        <dbReference type="ARBA" id="ARBA00022963"/>
    </source>
</evidence>
<reference evidence="7" key="1">
    <citation type="submission" date="2016-10" db="EMBL/GenBank/DDBJ databases">
        <authorList>
            <person name="Varghese N."/>
        </authorList>
    </citation>
    <scope>NUCLEOTIDE SEQUENCE [LARGE SCALE GENOMIC DNA]</scope>
    <source>
        <strain evidence="7">DSM 24868</strain>
    </source>
</reference>
<feature type="domain" description="PNPLA" evidence="5">
    <location>
        <begin position="7"/>
        <end position="204"/>
    </location>
</feature>
<dbReference type="InterPro" id="IPR002641">
    <property type="entry name" value="PNPLA_dom"/>
</dbReference>
<evidence type="ECO:0000256" key="1">
    <source>
        <dbReference type="ARBA" id="ARBA00022801"/>
    </source>
</evidence>
<dbReference type="RefSeq" id="WP_042214155.1">
    <property type="nucleotide sequence ID" value="NZ_BBLU01000005.1"/>
</dbReference>
<dbReference type="STRING" id="1043493.SAMN05421637_1353"/>
<dbReference type="GO" id="GO:0004620">
    <property type="term" value="F:phospholipase activity"/>
    <property type="evidence" value="ECO:0007669"/>
    <property type="project" value="TreeGrafter"/>
</dbReference>
<keyword evidence="3 4" id="KW-0443">Lipid metabolism</keyword>